<proteinExistence type="predicted"/>
<accession>A0A5C5UY64</accession>
<organism evidence="3 4">
    <name type="scientific">Posidoniimonas corsicana</name>
    <dbReference type="NCBI Taxonomy" id="1938618"/>
    <lineage>
        <taxon>Bacteria</taxon>
        <taxon>Pseudomonadati</taxon>
        <taxon>Planctomycetota</taxon>
        <taxon>Planctomycetia</taxon>
        <taxon>Pirellulales</taxon>
        <taxon>Lacipirellulaceae</taxon>
        <taxon>Posidoniimonas</taxon>
    </lineage>
</organism>
<dbReference type="SUPFAM" id="SSF53756">
    <property type="entry name" value="UDP-Glycosyltransferase/glycogen phosphorylase"/>
    <property type="match status" value="1"/>
</dbReference>
<evidence type="ECO:0000256" key="1">
    <source>
        <dbReference type="ARBA" id="ARBA00022679"/>
    </source>
</evidence>
<evidence type="ECO:0000313" key="3">
    <source>
        <dbReference type="EMBL" id="TWT31296.1"/>
    </source>
</evidence>
<reference evidence="3 4" key="1">
    <citation type="submission" date="2019-02" db="EMBL/GenBank/DDBJ databases">
        <title>Deep-cultivation of Planctomycetes and their phenomic and genomic characterization uncovers novel biology.</title>
        <authorList>
            <person name="Wiegand S."/>
            <person name="Jogler M."/>
            <person name="Boedeker C."/>
            <person name="Pinto D."/>
            <person name="Vollmers J."/>
            <person name="Rivas-Marin E."/>
            <person name="Kohn T."/>
            <person name="Peeters S.H."/>
            <person name="Heuer A."/>
            <person name="Rast P."/>
            <person name="Oberbeckmann S."/>
            <person name="Bunk B."/>
            <person name="Jeske O."/>
            <person name="Meyerdierks A."/>
            <person name="Storesund J.E."/>
            <person name="Kallscheuer N."/>
            <person name="Luecker S."/>
            <person name="Lage O.M."/>
            <person name="Pohl T."/>
            <person name="Merkel B.J."/>
            <person name="Hornburger P."/>
            <person name="Mueller R.-W."/>
            <person name="Bruemmer F."/>
            <person name="Labrenz M."/>
            <person name="Spormann A.M."/>
            <person name="Op Den Camp H."/>
            <person name="Overmann J."/>
            <person name="Amann R."/>
            <person name="Jetten M.S.M."/>
            <person name="Mascher T."/>
            <person name="Medema M.H."/>
            <person name="Devos D.P."/>
            <person name="Kaster A.-K."/>
            <person name="Ovreas L."/>
            <person name="Rohde M."/>
            <person name="Galperin M.Y."/>
            <person name="Jogler C."/>
        </authorList>
    </citation>
    <scope>NUCLEOTIDE SEQUENCE [LARGE SCALE GENOMIC DNA]</scope>
    <source>
        <strain evidence="3 4">KOR34</strain>
    </source>
</reference>
<gene>
    <name evidence="3" type="ORF">KOR34_46720</name>
</gene>
<dbReference type="GO" id="GO:0009103">
    <property type="term" value="P:lipopolysaccharide biosynthetic process"/>
    <property type="evidence" value="ECO:0007669"/>
    <property type="project" value="TreeGrafter"/>
</dbReference>
<dbReference type="GO" id="GO:0016757">
    <property type="term" value="F:glycosyltransferase activity"/>
    <property type="evidence" value="ECO:0007669"/>
    <property type="project" value="InterPro"/>
</dbReference>
<protein>
    <submittedName>
        <fullName evidence="3">Glycosyl transferases group 1</fullName>
    </submittedName>
</protein>
<dbReference type="CDD" id="cd03801">
    <property type="entry name" value="GT4_PimA-like"/>
    <property type="match status" value="1"/>
</dbReference>
<evidence type="ECO:0000313" key="4">
    <source>
        <dbReference type="Proteomes" id="UP000316714"/>
    </source>
</evidence>
<dbReference type="PANTHER" id="PTHR46401:SF2">
    <property type="entry name" value="GLYCOSYLTRANSFERASE WBBK-RELATED"/>
    <property type="match status" value="1"/>
</dbReference>
<dbReference type="Proteomes" id="UP000316714">
    <property type="component" value="Unassembled WGS sequence"/>
</dbReference>
<keyword evidence="1 3" id="KW-0808">Transferase</keyword>
<feature type="domain" description="Glycosyl transferase family 1" evidence="2">
    <location>
        <begin position="220"/>
        <end position="399"/>
    </location>
</feature>
<dbReference type="OrthoDB" id="9762705at2"/>
<dbReference type="Gene3D" id="3.40.50.2000">
    <property type="entry name" value="Glycogen Phosphorylase B"/>
    <property type="match status" value="2"/>
</dbReference>
<comment type="caution">
    <text evidence="3">The sequence shown here is derived from an EMBL/GenBank/DDBJ whole genome shotgun (WGS) entry which is preliminary data.</text>
</comment>
<dbReference type="PANTHER" id="PTHR46401">
    <property type="entry name" value="GLYCOSYLTRANSFERASE WBBK-RELATED"/>
    <property type="match status" value="1"/>
</dbReference>
<evidence type="ECO:0000259" key="2">
    <source>
        <dbReference type="Pfam" id="PF00534"/>
    </source>
</evidence>
<sequence>MPDPLATPSHRIGFVGTRFAGTDGVSLEAAKWAKVLWHHRHVSYWFAGKLDTDPEVSMLVPHAYFGHPDIQWVNDRIFGVSERDPEVTRRIFALAEHLKRSLYEFVRRFDIEILIVQNALCIPMNIPLGVALATFIAETNFPTIAHHHDFYWERDRFAVNAAGDLLRMAFPCTIPSIQHVTINSEAQRALSHRRGASSVLVPNVLDFETPPPDLDDFNRDFRESVGLLPDDILFLQPTRVVPRKGIEHAISLIKQLDNPKCKLVISHESGDEGHEYLNALREMAEQQGVDLRFIPDRIGEERGVNANGEKVYLLADAYLHADFITYPSLYEGFGNALIEAFYYRKPVLVNRYSIFVSDIEPRGFDVITMNGYMTRETVDKVRRVIEDQAYRDQMVEANYTLGKRFFSYAVLRRKLRALVTNVTGMDDL</sequence>
<dbReference type="EMBL" id="SIHJ01000004">
    <property type="protein sequence ID" value="TWT31296.1"/>
    <property type="molecule type" value="Genomic_DNA"/>
</dbReference>
<keyword evidence="4" id="KW-1185">Reference proteome</keyword>
<dbReference type="RefSeq" id="WP_146568473.1">
    <property type="nucleotide sequence ID" value="NZ_SIHJ01000004.1"/>
</dbReference>
<name>A0A5C5UY64_9BACT</name>
<dbReference type="AlphaFoldDB" id="A0A5C5UY64"/>
<dbReference type="Pfam" id="PF00534">
    <property type="entry name" value="Glycos_transf_1"/>
    <property type="match status" value="1"/>
</dbReference>
<dbReference type="InterPro" id="IPR001296">
    <property type="entry name" value="Glyco_trans_1"/>
</dbReference>